<evidence type="ECO:0000313" key="3">
    <source>
        <dbReference type="EMBL" id="KKM74512.1"/>
    </source>
</evidence>
<dbReference type="SUPFAM" id="SSF56672">
    <property type="entry name" value="DNA/RNA polymerases"/>
    <property type="match status" value="1"/>
</dbReference>
<dbReference type="InterPro" id="IPR001098">
    <property type="entry name" value="DNA-dir_DNA_pol_A_palm_dom"/>
</dbReference>
<organism evidence="3">
    <name type="scientific">marine sediment metagenome</name>
    <dbReference type="NCBI Taxonomy" id="412755"/>
    <lineage>
        <taxon>unclassified sequences</taxon>
        <taxon>metagenomes</taxon>
        <taxon>ecological metagenomes</taxon>
    </lineage>
</organism>
<feature type="domain" description="DNA-directed DNA polymerase family A palm" evidence="2">
    <location>
        <begin position="36"/>
        <end position="180"/>
    </location>
</feature>
<comment type="caution">
    <text evidence="3">The sequence shown here is derived from an EMBL/GenBank/DDBJ whole genome shotgun (WGS) entry which is preliminary data.</text>
</comment>
<dbReference type="Gene3D" id="1.20.1060.10">
    <property type="entry name" value="Taq DNA Polymerase, Chain T, domain 4"/>
    <property type="match status" value="1"/>
</dbReference>
<dbReference type="PANTHER" id="PTHR10133">
    <property type="entry name" value="DNA POLYMERASE I"/>
    <property type="match status" value="1"/>
</dbReference>
<feature type="non-terminal residue" evidence="3">
    <location>
        <position position="180"/>
    </location>
</feature>
<protein>
    <recommendedName>
        <fullName evidence="2">DNA-directed DNA polymerase family A palm domain-containing protein</fullName>
    </recommendedName>
</protein>
<accession>A0A0F9MZ13</accession>
<reference evidence="3" key="1">
    <citation type="journal article" date="2015" name="Nature">
        <title>Complex archaea that bridge the gap between prokaryotes and eukaryotes.</title>
        <authorList>
            <person name="Spang A."/>
            <person name="Saw J.H."/>
            <person name="Jorgensen S.L."/>
            <person name="Zaremba-Niedzwiedzka K."/>
            <person name="Martijn J."/>
            <person name="Lind A.E."/>
            <person name="van Eijk R."/>
            <person name="Schleper C."/>
            <person name="Guy L."/>
            <person name="Ettema T.J."/>
        </authorList>
    </citation>
    <scope>NUCLEOTIDE SEQUENCE</scope>
</reference>
<evidence type="ECO:0000259" key="2">
    <source>
        <dbReference type="Pfam" id="PF00476"/>
    </source>
</evidence>
<dbReference type="EMBL" id="LAZR01009129">
    <property type="protein sequence ID" value="KKM74512.1"/>
    <property type="molecule type" value="Genomic_DNA"/>
</dbReference>
<dbReference type="Pfam" id="PF00476">
    <property type="entry name" value="DNA_pol_A"/>
    <property type="match status" value="1"/>
</dbReference>
<proteinExistence type="predicted"/>
<gene>
    <name evidence="3" type="ORF">LCGC14_1399540</name>
</gene>
<dbReference type="GO" id="GO:0003677">
    <property type="term" value="F:DNA binding"/>
    <property type="evidence" value="ECO:0007669"/>
    <property type="project" value="InterPro"/>
</dbReference>
<dbReference type="GO" id="GO:0006302">
    <property type="term" value="P:double-strand break repair"/>
    <property type="evidence" value="ECO:0007669"/>
    <property type="project" value="TreeGrafter"/>
</dbReference>
<dbReference type="GO" id="GO:0006261">
    <property type="term" value="P:DNA-templated DNA replication"/>
    <property type="evidence" value="ECO:0007669"/>
    <property type="project" value="InterPro"/>
</dbReference>
<dbReference type="InterPro" id="IPR043502">
    <property type="entry name" value="DNA/RNA_pol_sf"/>
</dbReference>
<name>A0A0F9MZ13_9ZZZZ</name>
<keyword evidence="1" id="KW-0235">DNA replication</keyword>
<dbReference type="AlphaFoldDB" id="A0A0F9MZ13"/>
<evidence type="ECO:0000256" key="1">
    <source>
        <dbReference type="ARBA" id="ARBA00022705"/>
    </source>
</evidence>
<dbReference type="PANTHER" id="PTHR10133:SF27">
    <property type="entry name" value="DNA POLYMERASE NU"/>
    <property type="match status" value="1"/>
</dbReference>
<sequence>MKNLYKTYQTITHPLSIALAAAQHHGILIDLDARSDLKKKMEGKIQATSDRITELAKKPVNPNSPKQVAKLLYDDMKFPKMYSKKRTVTTDENAILTLLKRYPHEEILSAIVSYRKDTKLVSTFLDVAVDENNRMHTSYNASGTKNYRISSSKDLWSSGMNLQNIPVGKRPGVENIRHLF</sequence>
<dbReference type="InterPro" id="IPR002298">
    <property type="entry name" value="DNA_polymerase_A"/>
</dbReference>
<dbReference type="GO" id="GO:0003887">
    <property type="term" value="F:DNA-directed DNA polymerase activity"/>
    <property type="evidence" value="ECO:0007669"/>
    <property type="project" value="InterPro"/>
</dbReference>